<feature type="transmembrane region" description="Helical" evidence="1">
    <location>
        <begin position="41"/>
        <end position="59"/>
    </location>
</feature>
<proteinExistence type="predicted"/>
<dbReference type="AlphaFoldDB" id="Q4GYZ2"/>
<reference evidence="2 3" key="1">
    <citation type="journal article" date="2003" name="Nucleic Acids Res.">
        <title>The DNA sequence of chromosome I of an African trypanosome: gene content, chromosome organisation, recombination and polymorphism.</title>
        <authorList>
            <person name="Hall N."/>
            <person name="Berriman M."/>
            <person name="Lennard N.J."/>
            <person name="Harris B.R."/>
            <person name="Hertz-Fowler C."/>
            <person name="Bart-Delabesse E.N."/>
            <person name="Gerrare C.S."/>
            <person name="Atkin R.J."/>
            <person name="Barron A.J."/>
            <person name="Bowman S."/>
            <person name="Bray-Allen S.P."/>
            <person name="Bringaud F."/>
            <person name="Clark L.N."/>
            <person name="Corton C.H."/>
            <person name="Cronin A."/>
            <person name="Davies R."/>
            <person name="Doggett J."/>
            <person name="Fraser A."/>
            <person name="Gruter E."/>
            <person name="Hall S."/>
            <person name="Harper A.D."/>
            <person name="Kay M.P."/>
            <person name="Leech V."/>
            <person name="Mayes R."/>
            <person name="Price C."/>
            <person name="Quail M.A."/>
            <person name="Rabbinowitch E."/>
            <person name="Reitter C."/>
            <person name="Rutherford K."/>
            <person name="Sasse J."/>
            <person name="Sharp S."/>
            <person name="Shownkeen R."/>
            <person name="Macleod A."/>
            <person name="Taylor S."/>
            <person name="Tweedie A."/>
            <person name="Turner C.M.R."/>
            <person name="Tait A."/>
            <person name="Gull K."/>
            <person name="Barrell B."/>
            <person name="Melville S.E."/>
        </authorList>
    </citation>
    <scope>NUCLEOTIDE SEQUENCE [LARGE SCALE GENOMIC DNA]</scope>
    <source>
        <strain evidence="2 3">927/4 GUTat10.1</strain>
    </source>
</reference>
<keyword evidence="1" id="KW-0472">Membrane</keyword>
<dbReference type="GeneID" id="4357304"/>
<keyword evidence="3" id="KW-1185">Reference proteome</keyword>
<dbReference type="EMBL" id="AL929603">
    <property type="protein sequence ID" value="CAJ16344.1"/>
    <property type="molecule type" value="Genomic_DNA"/>
</dbReference>
<organism evidence="2 3">
    <name type="scientific">Trypanosoma brucei brucei (strain 927/4 GUTat10.1)</name>
    <dbReference type="NCBI Taxonomy" id="185431"/>
    <lineage>
        <taxon>Eukaryota</taxon>
        <taxon>Discoba</taxon>
        <taxon>Euglenozoa</taxon>
        <taxon>Kinetoplastea</taxon>
        <taxon>Metakinetoplastina</taxon>
        <taxon>Trypanosomatida</taxon>
        <taxon>Trypanosomatidae</taxon>
        <taxon>Trypanosoma</taxon>
    </lineage>
</organism>
<sequence length="113" mass="13940">MSTHTHTHIYIYRCMLICLNYKKEKKMYSHERQGGCGEVPFVYLFFLIFFSFYCYRLDIYEYLSRRVHHCAGWELRRKKKKKKGKERPRTKRCCCVLEMTEEEDMRGCSRKKK</sequence>
<dbReference type="KEGG" id="tbr:TB927.1.2290"/>
<dbReference type="Proteomes" id="UP000008524">
    <property type="component" value="Chromosome 1"/>
</dbReference>
<accession>Q4GYZ2</accession>
<evidence type="ECO:0000256" key="1">
    <source>
        <dbReference type="SAM" id="Phobius"/>
    </source>
</evidence>
<gene>
    <name evidence="2" type="ORF">TB927.1.2290</name>
</gene>
<keyword evidence="1" id="KW-1133">Transmembrane helix</keyword>
<reference evidence="3" key="2">
    <citation type="journal article" date="2005" name="Science">
        <title>The genome of the African trypanosome Trypanosoma brucei.</title>
        <authorList>
            <person name="Berriman M."/>
            <person name="Ghedin E."/>
            <person name="Hertz-Fowler C."/>
            <person name="Blandin G."/>
            <person name="Renauld H."/>
            <person name="Bartholomeu D.C."/>
            <person name="Lennard N.J."/>
            <person name="Caler E."/>
            <person name="Hamlin N.E."/>
            <person name="Haas B."/>
            <person name="Bohme U."/>
            <person name="Hannick L."/>
            <person name="Aslett M.A."/>
            <person name="Shallom J."/>
            <person name="Marcello L."/>
            <person name="Hou L."/>
            <person name="Wickstead B."/>
            <person name="Alsmark U.C."/>
            <person name="Arrowsmith C."/>
            <person name="Atkin R.J."/>
            <person name="Barron A.J."/>
            <person name="Bringaud F."/>
            <person name="Brooks K."/>
            <person name="Carrington M."/>
            <person name="Cherevach I."/>
            <person name="Chillingworth T.J."/>
            <person name="Churcher C."/>
            <person name="Clark L.N."/>
            <person name="Corton C.H."/>
            <person name="Cronin A."/>
            <person name="Davies R.M."/>
            <person name="Doggett J."/>
            <person name="Djikeng A."/>
            <person name="Feldblyum T."/>
            <person name="Field M.C."/>
            <person name="Fraser A."/>
            <person name="Goodhead I."/>
            <person name="Hance Z."/>
            <person name="Harper D."/>
            <person name="Harris B.R."/>
            <person name="Hauser H."/>
            <person name="Hostetler J."/>
            <person name="Ivens A."/>
            <person name="Jagels K."/>
            <person name="Johnson D."/>
            <person name="Johnson J."/>
            <person name="Jones K."/>
            <person name="Kerhornou A.X."/>
            <person name="Koo H."/>
            <person name="Larke N."/>
            <person name="Landfear S."/>
            <person name="Larkin C."/>
            <person name="Leech V."/>
            <person name="Line A."/>
            <person name="Lord A."/>
            <person name="Macleod A."/>
            <person name="Mooney P.J."/>
            <person name="Moule S."/>
            <person name="Martin D.M."/>
            <person name="Morgan G.W."/>
            <person name="Mungall K."/>
            <person name="Norbertczak H."/>
            <person name="Ormond D."/>
            <person name="Pai G."/>
            <person name="Peacock C.S."/>
            <person name="Peterson J."/>
            <person name="Quail M.A."/>
            <person name="Rabbinowitsch E."/>
            <person name="Rajandream M.A."/>
            <person name="Reitter C."/>
            <person name="Salzberg S.L."/>
            <person name="Sanders M."/>
            <person name="Schobel S."/>
            <person name="Sharp S."/>
            <person name="Simmonds M."/>
            <person name="Simpson A.J."/>
            <person name="Tallon L."/>
            <person name="Turner C.M."/>
            <person name="Tait A."/>
            <person name="Tivey A.R."/>
            <person name="Van Aken S."/>
            <person name="Walker D."/>
            <person name="Wanless D."/>
            <person name="Wang S."/>
            <person name="White B."/>
            <person name="White O."/>
            <person name="Whitehead S."/>
            <person name="Woodward J."/>
            <person name="Wortman J."/>
            <person name="Adams M.D."/>
            <person name="Embley T.M."/>
            <person name="Gull K."/>
            <person name="Ullu E."/>
            <person name="Barry J.D."/>
            <person name="Fairlamb A.H."/>
            <person name="Opperdoes F."/>
            <person name="Barrell B.G."/>
            <person name="Donelson J.E."/>
            <person name="Hall N."/>
            <person name="Fraser C.M."/>
            <person name="Melville S.E."/>
            <person name="El-Sayed N.M."/>
        </authorList>
    </citation>
    <scope>NUCLEOTIDE SEQUENCE [LARGE SCALE GENOMIC DNA]</scope>
    <source>
        <strain evidence="3">927/4 GUTat10.1</strain>
    </source>
</reference>
<keyword evidence="1" id="KW-0812">Transmembrane</keyword>
<dbReference type="RefSeq" id="XP_001218929.1">
    <property type="nucleotide sequence ID" value="XM_001218928.1"/>
</dbReference>
<evidence type="ECO:0000313" key="3">
    <source>
        <dbReference type="Proteomes" id="UP000008524"/>
    </source>
</evidence>
<protein>
    <submittedName>
        <fullName evidence="2">Uncharacterized protein</fullName>
    </submittedName>
</protein>
<dbReference type="PaxDb" id="5691-CAJ16344"/>
<name>Q4GYZ2_TRYB2</name>
<dbReference type="InParanoid" id="Q4GYZ2"/>
<evidence type="ECO:0000313" key="2">
    <source>
        <dbReference type="EMBL" id="CAJ16344.1"/>
    </source>
</evidence>